<feature type="non-terminal residue" evidence="3">
    <location>
        <position position="347"/>
    </location>
</feature>
<dbReference type="InterPro" id="IPR000873">
    <property type="entry name" value="AMP-dep_synth/lig_dom"/>
</dbReference>
<evidence type="ECO:0000313" key="4">
    <source>
        <dbReference type="Proteomes" id="UP000460558"/>
    </source>
</evidence>
<proteinExistence type="predicted"/>
<dbReference type="Proteomes" id="UP000460558">
    <property type="component" value="Unassembled WGS sequence"/>
</dbReference>
<feature type="non-terminal residue" evidence="3">
    <location>
        <position position="1"/>
    </location>
</feature>
<dbReference type="RefSeq" id="WP_153484157.1">
    <property type="nucleotide sequence ID" value="NZ_VDEQ01000185.1"/>
</dbReference>
<organism evidence="3 4">
    <name type="scientific">Streptomyces katsurahamanus</name>
    <dbReference type="NCBI Taxonomy" id="2577098"/>
    <lineage>
        <taxon>Bacteria</taxon>
        <taxon>Bacillati</taxon>
        <taxon>Actinomycetota</taxon>
        <taxon>Actinomycetes</taxon>
        <taxon>Kitasatosporales</taxon>
        <taxon>Streptomycetaceae</taxon>
        <taxon>Streptomyces</taxon>
    </lineage>
</organism>
<comment type="caution">
    <text evidence="3">The sequence shown here is derived from an EMBL/GenBank/DDBJ whole genome shotgun (WGS) entry which is preliminary data.</text>
</comment>
<dbReference type="InterPro" id="IPR001242">
    <property type="entry name" value="Condensation_dom"/>
</dbReference>
<feature type="domain" description="Condensation" evidence="2">
    <location>
        <begin position="13"/>
        <end position="275"/>
    </location>
</feature>
<evidence type="ECO:0000313" key="3">
    <source>
        <dbReference type="EMBL" id="MQS37248.1"/>
    </source>
</evidence>
<keyword evidence="4" id="KW-1185">Reference proteome</keyword>
<dbReference type="Pfam" id="PF00501">
    <property type="entry name" value="AMP-binding"/>
    <property type="match status" value="1"/>
</dbReference>
<dbReference type="InterPro" id="IPR042099">
    <property type="entry name" value="ANL_N_sf"/>
</dbReference>
<dbReference type="SUPFAM" id="SSF52777">
    <property type="entry name" value="CoA-dependent acyltransferases"/>
    <property type="match status" value="1"/>
</dbReference>
<dbReference type="Gene3D" id="3.30.559.30">
    <property type="entry name" value="Nonribosomal peptide synthetase, condensation domain"/>
    <property type="match status" value="1"/>
</dbReference>
<gene>
    <name evidence="3" type="ORF">FFZ77_16940</name>
</gene>
<dbReference type="PANTHER" id="PTHR45527:SF14">
    <property type="entry name" value="PLIPASTATIN SYNTHASE SUBUNIT B"/>
    <property type="match status" value="1"/>
</dbReference>
<sequence length="347" mass="37754">AFGPLSLLLEDDSVYHASEQRERDRAFWTERLAGRADPVSLASRSAPASDSFLRRTSSLSASAVAALRRAGQHAGSSWPTVMIAVIAAYLHRLSGERDVVLSMPVTGRMGSSGRTVPGMVANVVPLRLRVRPEHGLSALVRQTADEIGALREHQRYRGEDLRRELGRELGPGQSERALFGPVANIMSFYYHVEFAGLRATAHNLSNGPVEDLSISVYDRSDGTGPRVDFDANPALYSDAELTAHQERFLRFLDAVVTADPAQPIGRPDILTPGERHRTVVERNRTTHPLPPTTLPRAFAAVVARTPDATAVVFGDTVLSYAELNARANRLAHRLIAMGVRGESTVAV</sequence>
<feature type="domain" description="AMP-dependent synthetase/ligase" evidence="1">
    <location>
        <begin position="299"/>
        <end position="347"/>
    </location>
</feature>
<accession>A0ABW9NVB4</accession>
<reference evidence="3 4" key="1">
    <citation type="submission" date="2019-06" db="EMBL/GenBank/DDBJ databases">
        <title>Comparative genomics and metabolomics analyses of clavulanic acid producing Streptomyces species provides insight into specialized metabolism and evolution of beta-lactam biosynthetic gene clusters.</title>
        <authorList>
            <person name="Moore M.A."/>
            <person name="Cruz-Morales P."/>
            <person name="Barona Gomez F."/>
            <person name="Kapil T."/>
        </authorList>
    </citation>
    <scope>NUCLEOTIDE SEQUENCE [LARGE SCALE GENOMIC DNA]</scope>
    <source>
        <strain evidence="3 4">T-272</strain>
    </source>
</reference>
<dbReference type="EMBL" id="VDEQ01000185">
    <property type="protein sequence ID" value="MQS37248.1"/>
    <property type="molecule type" value="Genomic_DNA"/>
</dbReference>
<name>A0ABW9NVB4_9ACTN</name>
<dbReference type="Pfam" id="PF00668">
    <property type="entry name" value="Condensation"/>
    <property type="match status" value="1"/>
</dbReference>
<dbReference type="Gene3D" id="3.40.50.12780">
    <property type="entry name" value="N-terminal domain of ligase-like"/>
    <property type="match status" value="1"/>
</dbReference>
<evidence type="ECO:0000259" key="1">
    <source>
        <dbReference type="Pfam" id="PF00501"/>
    </source>
</evidence>
<evidence type="ECO:0000259" key="2">
    <source>
        <dbReference type="Pfam" id="PF00668"/>
    </source>
</evidence>
<protein>
    <submittedName>
        <fullName evidence="3">AMP-binding protein</fullName>
    </submittedName>
</protein>
<dbReference type="SUPFAM" id="SSF56801">
    <property type="entry name" value="Acetyl-CoA synthetase-like"/>
    <property type="match status" value="1"/>
</dbReference>
<dbReference type="PANTHER" id="PTHR45527">
    <property type="entry name" value="NONRIBOSOMAL PEPTIDE SYNTHETASE"/>
    <property type="match status" value="1"/>
</dbReference>